<dbReference type="RefSeq" id="WP_111515966.1">
    <property type="nucleotide sequence ID" value="NZ_QFYR01000004.1"/>
</dbReference>
<dbReference type="EMBL" id="QFYR01000004">
    <property type="protein sequence ID" value="RAK51431.1"/>
    <property type="molecule type" value="Genomic_DNA"/>
</dbReference>
<keyword evidence="8 15" id="KW-0675">Receptor</keyword>
<dbReference type="CDD" id="cd01347">
    <property type="entry name" value="ligand_gated_channel"/>
    <property type="match status" value="1"/>
</dbReference>
<dbReference type="GO" id="GO:0038023">
    <property type="term" value="F:signaling receptor activity"/>
    <property type="evidence" value="ECO:0007669"/>
    <property type="project" value="InterPro"/>
</dbReference>
<keyword evidence="3 10" id="KW-0813">Transport</keyword>
<name>A0A328AA15_9CAUL</name>
<evidence type="ECO:0000256" key="6">
    <source>
        <dbReference type="ARBA" id="ARBA00023077"/>
    </source>
</evidence>
<feature type="chain" id="PRO_5016353629" evidence="12">
    <location>
        <begin position="25"/>
        <end position="700"/>
    </location>
</feature>
<keyword evidence="7 10" id="KW-0472">Membrane</keyword>
<keyword evidence="6 11" id="KW-0798">TonB box</keyword>
<sequence length="700" mass="77239">MSPRLSLFASTFLVAAAWCGVASAEAVVAAAADVSASEVQEVEGLVVTGDRARTSAVIGLDLSLRETPQSVTQITQERIRQFALTDVNTLLVQSPGVNVEKVETDRTYYNSRGFDITNFQVDGIGLPLIWGIQFGDLDTVLFDRVEIVRGANSMMTGTGNPSATVNYIRKRPTAERRGNLAVQYGSWSDLRLEADVSGPLNADGSVRGRLIYANQDRESYLDHYRQNRNVYGALLAWDATPKLTATAGWSMNDNRSKGNLWGALPLLYSDGTRVDYPVSASTSADWTYWNVRDQTAFGELDYRFDNGWSLKGVATYKRFEEEAKLLYAYGNPDPVTGLGVAGMSGIYPSEYESWIVDGYASGPFELFGRTHQAVIGGQASESNSVEYENFSPDTVIYPAIGQLGRAALLEPSYPGAYRAEDELDRLYRLYAAAHLEVTDRLKLVVGANWLKVKTKGFSYGVDAGRDESQVSPYLGAVFDLSDQVSLYASYTDIFNPQSEVDVNRQRLPPAHGKSYEAGVKSEWFDRRLYATAAVFKAEQADLAEFAGTFADSAKSYYAGVDTEVTGYELEAVGALNDNWSVSAGWTQLEIEGEDGSEIRLYTPRKTLKLMATYAVPELRDLTLGAALRWQDDIEGMDLLPVTQDAYGLLDLSAAINLTEQVRATVNVRNVTDEKHLNSLMWAQSYYGAPRSVFLRLDYNF</sequence>
<proteinExistence type="inferred from homology"/>
<keyword evidence="4 10" id="KW-1134">Transmembrane beta strand</keyword>
<evidence type="ECO:0000256" key="10">
    <source>
        <dbReference type="PROSITE-ProRule" id="PRU01360"/>
    </source>
</evidence>
<accession>A0A328AA15</accession>
<dbReference type="InterPro" id="IPR000531">
    <property type="entry name" value="Beta-barrel_TonB"/>
</dbReference>
<keyword evidence="5 10" id="KW-0812">Transmembrane</keyword>
<evidence type="ECO:0000256" key="2">
    <source>
        <dbReference type="ARBA" id="ARBA00009810"/>
    </source>
</evidence>
<feature type="domain" description="TonB-dependent receptor plug" evidence="14">
    <location>
        <begin position="64"/>
        <end position="163"/>
    </location>
</feature>
<keyword evidence="12" id="KW-0732">Signal</keyword>
<evidence type="ECO:0000259" key="14">
    <source>
        <dbReference type="Pfam" id="PF07715"/>
    </source>
</evidence>
<evidence type="ECO:0000313" key="15">
    <source>
        <dbReference type="EMBL" id="RAK51431.1"/>
    </source>
</evidence>
<dbReference type="NCBIfam" id="TIGR01783">
    <property type="entry name" value="TonB-siderophor"/>
    <property type="match status" value="1"/>
</dbReference>
<evidence type="ECO:0000256" key="7">
    <source>
        <dbReference type="ARBA" id="ARBA00023136"/>
    </source>
</evidence>
<dbReference type="Gene3D" id="2.170.130.10">
    <property type="entry name" value="TonB-dependent receptor, plug domain"/>
    <property type="match status" value="1"/>
</dbReference>
<dbReference type="OrthoDB" id="9760333at2"/>
<evidence type="ECO:0000256" key="8">
    <source>
        <dbReference type="ARBA" id="ARBA00023170"/>
    </source>
</evidence>
<dbReference type="Proteomes" id="UP000249725">
    <property type="component" value="Unassembled WGS sequence"/>
</dbReference>
<dbReference type="InterPro" id="IPR012910">
    <property type="entry name" value="Plug_dom"/>
</dbReference>
<organism evidence="15 16">
    <name type="scientific">Phenylobacterium deserti</name>
    <dbReference type="NCBI Taxonomy" id="1914756"/>
    <lineage>
        <taxon>Bacteria</taxon>
        <taxon>Pseudomonadati</taxon>
        <taxon>Pseudomonadota</taxon>
        <taxon>Alphaproteobacteria</taxon>
        <taxon>Caulobacterales</taxon>
        <taxon>Caulobacteraceae</taxon>
        <taxon>Phenylobacterium</taxon>
    </lineage>
</organism>
<protein>
    <submittedName>
        <fullName evidence="15">TonB-dependent siderophore receptor</fullName>
    </submittedName>
</protein>
<evidence type="ECO:0000256" key="5">
    <source>
        <dbReference type="ARBA" id="ARBA00022692"/>
    </source>
</evidence>
<dbReference type="PANTHER" id="PTHR32552:SF74">
    <property type="entry name" value="HYDROXAMATE SIDEROPHORE RECEPTOR FHUE"/>
    <property type="match status" value="1"/>
</dbReference>
<feature type="domain" description="TonB-dependent receptor-like beta-barrel" evidence="13">
    <location>
        <begin position="273"/>
        <end position="670"/>
    </location>
</feature>
<evidence type="ECO:0000256" key="4">
    <source>
        <dbReference type="ARBA" id="ARBA00022452"/>
    </source>
</evidence>
<evidence type="ECO:0000256" key="9">
    <source>
        <dbReference type="ARBA" id="ARBA00023237"/>
    </source>
</evidence>
<dbReference type="InterPro" id="IPR036942">
    <property type="entry name" value="Beta-barrel_TonB_sf"/>
</dbReference>
<dbReference type="Pfam" id="PF00593">
    <property type="entry name" value="TonB_dep_Rec_b-barrel"/>
    <property type="match status" value="1"/>
</dbReference>
<dbReference type="InterPro" id="IPR010105">
    <property type="entry name" value="TonB_sidphr_rcpt"/>
</dbReference>
<dbReference type="AlphaFoldDB" id="A0A328AA15"/>
<dbReference type="SUPFAM" id="SSF56935">
    <property type="entry name" value="Porins"/>
    <property type="match status" value="1"/>
</dbReference>
<dbReference type="PROSITE" id="PS52016">
    <property type="entry name" value="TONB_DEPENDENT_REC_3"/>
    <property type="match status" value="1"/>
</dbReference>
<comment type="similarity">
    <text evidence="2 10 11">Belongs to the TonB-dependent receptor family.</text>
</comment>
<dbReference type="GO" id="GO:0009279">
    <property type="term" value="C:cell outer membrane"/>
    <property type="evidence" value="ECO:0007669"/>
    <property type="project" value="UniProtKB-SubCell"/>
</dbReference>
<evidence type="ECO:0000256" key="1">
    <source>
        <dbReference type="ARBA" id="ARBA00004571"/>
    </source>
</evidence>
<evidence type="ECO:0000256" key="11">
    <source>
        <dbReference type="RuleBase" id="RU003357"/>
    </source>
</evidence>
<evidence type="ECO:0000256" key="12">
    <source>
        <dbReference type="SAM" id="SignalP"/>
    </source>
</evidence>
<feature type="signal peptide" evidence="12">
    <location>
        <begin position="1"/>
        <end position="24"/>
    </location>
</feature>
<keyword evidence="9 10" id="KW-0998">Cell outer membrane</keyword>
<dbReference type="Pfam" id="PF07715">
    <property type="entry name" value="Plug"/>
    <property type="match status" value="1"/>
</dbReference>
<gene>
    <name evidence="15" type="ORF">DJ018_15955</name>
</gene>
<dbReference type="InterPro" id="IPR037066">
    <property type="entry name" value="Plug_dom_sf"/>
</dbReference>
<evidence type="ECO:0000256" key="3">
    <source>
        <dbReference type="ARBA" id="ARBA00022448"/>
    </source>
</evidence>
<evidence type="ECO:0000313" key="16">
    <source>
        <dbReference type="Proteomes" id="UP000249725"/>
    </source>
</evidence>
<dbReference type="GO" id="GO:0015891">
    <property type="term" value="P:siderophore transport"/>
    <property type="evidence" value="ECO:0007669"/>
    <property type="project" value="InterPro"/>
</dbReference>
<keyword evidence="16" id="KW-1185">Reference proteome</keyword>
<comment type="subcellular location">
    <subcellularLocation>
        <location evidence="1 10">Cell outer membrane</location>
        <topology evidence="1 10">Multi-pass membrane protein</topology>
    </subcellularLocation>
</comment>
<evidence type="ECO:0000259" key="13">
    <source>
        <dbReference type="Pfam" id="PF00593"/>
    </source>
</evidence>
<dbReference type="InterPro" id="IPR039426">
    <property type="entry name" value="TonB-dep_rcpt-like"/>
</dbReference>
<dbReference type="PANTHER" id="PTHR32552">
    <property type="entry name" value="FERRICHROME IRON RECEPTOR-RELATED"/>
    <property type="match status" value="1"/>
</dbReference>
<comment type="caution">
    <text evidence="15">The sequence shown here is derived from an EMBL/GenBank/DDBJ whole genome shotgun (WGS) entry which is preliminary data.</text>
</comment>
<dbReference type="GO" id="GO:0015344">
    <property type="term" value="F:siderophore uptake transmembrane transporter activity"/>
    <property type="evidence" value="ECO:0007669"/>
    <property type="project" value="TreeGrafter"/>
</dbReference>
<reference evidence="16" key="1">
    <citation type="submission" date="2018-05" db="EMBL/GenBank/DDBJ databases">
        <authorList>
            <person name="Li X."/>
        </authorList>
    </citation>
    <scope>NUCLEOTIDE SEQUENCE [LARGE SCALE GENOMIC DNA]</scope>
    <source>
        <strain evidence="16">YIM 73061</strain>
    </source>
</reference>
<dbReference type="Gene3D" id="2.40.170.20">
    <property type="entry name" value="TonB-dependent receptor, beta-barrel domain"/>
    <property type="match status" value="1"/>
</dbReference>